<evidence type="ECO:0000256" key="7">
    <source>
        <dbReference type="ARBA" id="ARBA00034651"/>
    </source>
</evidence>
<dbReference type="Pfam" id="PF00230">
    <property type="entry name" value="MIP"/>
    <property type="match status" value="1"/>
</dbReference>
<accession>B7Z7F6</accession>
<dbReference type="InterPro" id="IPR050363">
    <property type="entry name" value="MIP/Aquaporin"/>
</dbReference>
<dbReference type="SUPFAM" id="SSF81338">
    <property type="entry name" value="Aquaporin-like"/>
    <property type="match status" value="1"/>
</dbReference>
<name>B7Z7F6_HUMAN</name>
<dbReference type="InterPro" id="IPR000425">
    <property type="entry name" value="MIP"/>
</dbReference>
<reference evidence="11" key="1">
    <citation type="submission" date="2007-10" db="EMBL/GenBank/DDBJ databases">
        <title>NEDO human cDNA sequencing project focused on splicing variants.</title>
        <authorList>
            <person name="Wakamatsu A."/>
            <person name="Yamamoto J."/>
            <person name="Kimura K."/>
            <person name="Ishii S."/>
            <person name="Watanabe K."/>
            <person name="Sugiyama A."/>
            <person name="Murakawa K."/>
            <person name="Kaida T."/>
            <person name="Tsuchiya K."/>
            <person name="Fukuzumi Y."/>
            <person name="Kumagai A."/>
            <person name="Oishi Y."/>
            <person name="Yamamoto S."/>
            <person name="Ono Y."/>
            <person name="Komori Y."/>
            <person name="Yamazaki M."/>
            <person name="Kisu Y."/>
            <person name="Nishikawa T."/>
            <person name="Sugano S."/>
            <person name="Nomura N."/>
            <person name="Isogai T."/>
        </authorList>
    </citation>
    <scope>NUCLEOTIDE SEQUENCE</scope>
    <source>
        <tissue evidence="11">Testis</tissue>
    </source>
</reference>
<keyword evidence="3" id="KW-0813">Transport</keyword>
<organism evidence="11">
    <name type="scientific">Homo sapiens</name>
    <name type="common">Human</name>
    <dbReference type="NCBI Taxonomy" id="9606"/>
    <lineage>
        <taxon>Eukaryota</taxon>
        <taxon>Metazoa</taxon>
        <taxon>Chordata</taxon>
        <taxon>Craniata</taxon>
        <taxon>Vertebrata</taxon>
        <taxon>Euteleostomi</taxon>
        <taxon>Mammalia</taxon>
        <taxon>Eutheria</taxon>
        <taxon>Euarchontoglires</taxon>
        <taxon>Primates</taxon>
        <taxon>Haplorrhini</taxon>
        <taxon>Catarrhini</taxon>
        <taxon>Hominidae</taxon>
        <taxon>Homo</taxon>
    </lineage>
</organism>
<evidence type="ECO:0000256" key="1">
    <source>
        <dbReference type="ARBA" id="ARBA00004141"/>
    </source>
</evidence>
<dbReference type="GO" id="GO:0005886">
    <property type="term" value="C:plasma membrane"/>
    <property type="evidence" value="ECO:0007669"/>
    <property type="project" value="UniProtKB-ARBA"/>
</dbReference>
<dbReference type="InterPro" id="IPR023271">
    <property type="entry name" value="Aquaporin-like"/>
</dbReference>
<keyword evidence="4 10" id="KW-0812">Transmembrane</keyword>
<proteinExistence type="evidence at transcript level"/>
<keyword evidence="5 10" id="KW-1133">Transmembrane helix</keyword>
<dbReference type="Gene3D" id="1.20.1080.10">
    <property type="entry name" value="Glycerol uptake facilitator protein"/>
    <property type="match status" value="1"/>
</dbReference>
<evidence type="ECO:0000256" key="9">
    <source>
        <dbReference type="SAM" id="MobiDB-lite"/>
    </source>
</evidence>
<comment type="subcellular location">
    <subcellularLocation>
        <location evidence="1">Membrane</location>
        <topology evidence="1">Multi-pass membrane protein</topology>
    </subcellularLocation>
</comment>
<evidence type="ECO:0000256" key="4">
    <source>
        <dbReference type="ARBA" id="ARBA00022692"/>
    </source>
</evidence>
<evidence type="ECO:0000256" key="5">
    <source>
        <dbReference type="ARBA" id="ARBA00022989"/>
    </source>
</evidence>
<evidence type="ECO:0000256" key="8">
    <source>
        <dbReference type="ARBA" id="ARBA00049405"/>
    </source>
</evidence>
<dbReference type="EMBL" id="AK301949">
    <property type="protein sequence ID" value="BAH13592.1"/>
    <property type="molecule type" value="mRNA"/>
</dbReference>
<evidence type="ECO:0000313" key="11">
    <source>
        <dbReference type="EMBL" id="BAH13592.1"/>
    </source>
</evidence>
<dbReference type="PANTHER" id="PTHR43829:SF15">
    <property type="entry name" value="AQUAPORIN-7"/>
    <property type="match status" value="1"/>
</dbReference>
<evidence type="ECO:0000256" key="3">
    <source>
        <dbReference type="ARBA" id="ARBA00022448"/>
    </source>
</evidence>
<sequence length="141" mass="15439">MNAAVTFANCALGRVPWRKFPVYVLGQFLGSFLAAATIYSLFYSVADRDAPAVSLRHHGPGEQPSTARNRGAGDRHPRGHHRGVPWHEHRICHQPVPGPAPPHLHLHCWLGQTGLQVLPLPRPIPLSFSVGPLCVEGWGVM</sequence>
<comment type="catalytic activity">
    <reaction evidence="8">
        <text>glycerol(in) = glycerol(out)</text>
        <dbReference type="Rhea" id="RHEA:29675"/>
        <dbReference type="ChEBI" id="CHEBI:17754"/>
    </reaction>
</comment>
<comment type="similarity">
    <text evidence="2">Belongs to the MIP/aquaporin (TC 1.A.8) family.</text>
</comment>
<protein>
    <submittedName>
        <fullName evidence="11">cDNA FLJ51136, weakly similar to Aquaporin-7</fullName>
    </submittedName>
</protein>
<keyword evidence="6 10" id="KW-0472">Membrane</keyword>
<dbReference type="PANTHER" id="PTHR43829">
    <property type="entry name" value="AQUAPORIN OR AQUAGLYCEROPORIN RELATED"/>
    <property type="match status" value="1"/>
</dbReference>
<evidence type="ECO:0000256" key="10">
    <source>
        <dbReference type="SAM" id="Phobius"/>
    </source>
</evidence>
<evidence type="ECO:0000256" key="2">
    <source>
        <dbReference type="ARBA" id="ARBA00006175"/>
    </source>
</evidence>
<dbReference type="GO" id="GO:0015250">
    <property type="term" value="F:water channel activity"/>
    <property type="evidence" value="ECO:0007669"/>
    <property type="project" value="UniProtKB-ARBA"/>
</dbReference>
<comment type="catalytic activity">
    <reaction evidence="7">
        <text>H2O(in) = H2O(out)</text>
        <dbReference type="Rhea" id="RHEA:29667"/>
        <dbReference type="ChEBI" id="CHEBI:15377"/>
    </reaction>
</comment>
<feature type="transmembrane region" description="Helical" evidence="10">
    <location>
        <begin position="22"/>
        <end position="46"/>
    </location>
</feature>
<evidence type="ECO:0000256" key="6">
    <source>
        <dbReference type="ARBA" id="ARBA00023136"/>
    </source>
</evidence>
<dbReference type="AlphaFoldDB" id="B7Z7F6"/>
<feature type="region of interest" description="Disordered" evidence="9">
    <location>
        <begin position="54"/>
        <end position="84"/>
    </location>
</feature>